<dbReference type="AlphaFoldDB" id="A0AAE8FSD3"/>
<comment type="caution">
    <text evidence="2">The sequence shown here is derived from an EMBL/GenBank/DDBJ whole genome shotgun (WGS) entry which is preliminary data.</text>
</comment>
<keyword evidence="1" id="KW-1133">Transmembrane helix</keyword>
<dbReference type="Proteomes" id="UP000273641">
    <property type="component" value="Unassembled WGS sequence"/>
</dbReference>
<sequence>MKKKKKKFVFTIIIISSIILFAILIALQKNENYKINNDEINQLRKAKIYNNIEEMKMDKSLQENDFCVTLGYYEINDGGGAQYYIKRNTENEDKIINVILQDENLIAMQVINSKKLNVKTVGVKYGNSQYKSNNSKIVEDLIIRYKMDYDLFFPKGEVWLGNINFINAPEIFLPEISIIGEGNKTKIFTDGDDLFFDKRKKSTGILLKAKDISIKTKDFLVSDWIPKGICLGSELNDGNGGNKINIEVNFRFDNVEIAGFEYGIYSPNYSCGSSGGNDISFFMCKYGIYINDASHLLNINNVSLNYCANGINLGVGGSGNIIKNVHIATGYLGEDKDSFDEFVGIYTRGSLTIEGLYYEPYEKSAQSEKQILIDYEPFVNTYGGKALVLKDCDIGSPGWGNTGIFMRVGCYLSESPGRANGKKESDFISLSPSNKDHYPGGILEWKESKPISVTSFKKLVSFRNKTEKLIFIGDAIKGECIPEIYDKDYIMNKNNSIYVSTKPISFDIDNNKCSFEYNTLEEYVPNHIINKDYVSQTISQLLTSTIPTKKIKMQGNITINKFLEDKDNIEFDIYLESKDSNYKQFIGSFTSDVEEKSQNFNFIVEVPQSEIEKYKINQELIVALYFNENISKNLASINKDNISINYTHSVVIN</sequence>
<dbReference type="RefSeq" id="WP_124231049.1">
    <property type="nucleotide sequence ID" value="NZ_JASNJJ010000007.1"/>
</dbReference>
<gene>
    <name evidence="2" type="ORF">EHZ11_13130</name>
</gene>
<organism evidence="2 3">
    <name type="scientific">Clostridium perfringens</name>
    <dbReference type="NCBI Taxonomy" id="1502"/>
    <lineage>
        <taxon>Bacteria</taxon>
        <taxon>Bacillati</taxon>
        <taxon>Bacillota</taxon>
        <taxon>Clostridia</taxon>
        <taxon>Eubacteriales</taxon>
        <taxon>Clostridiaceae</taxon>
        <taxon>Clostridium</taxon>
    </lineage>
</organism>
<accession>A0AAE8FSD3</accession>
<keyword evidence="1" id="KW-0472">Membrane</keyword>
<name>A0AAE8FSD3_CLOPF</name>
<evidence type="ECO:0000256" key="1">
    <source>
        <dbReference type="SAM" id="Phobius"/>
    </source>
</evidence>
<evidence type="ECO:0000313" key="2">
    <source>
        <dbReference type="EMBL" id="RQN23564.1"/>
    </source>
</evidence>
<evidence type="ECO:0000313" key="3">
    <source>
        <dbReference type="Proteomes" id="UP000273641"/>
    </source>
</evidence>
<proteinExistence type="predicted"/>
<feature type="transmembrane region" description="Helical" evidence="1">
    <location>
        <begin position="7"/>
        <end position="27"/>
    </location>
</feature>
<reference evidence="2 3" key="1">
    <citation type="submission" date="2018-11" db="EMBL/GenBank/DDBJ databases">
        <title>Draft genome sequences of potential pathogenic Clostridium perfringens from environmental surface water in the North West Province, South Africa.</title>
        <authorList>
            <person name="Fourie J.C.J."/>
            <person name="Sanko T.J."/>
            <person name="Bezuidenhout C."/>
            <person name="Mienie C."/>
            <person name="Adeleke R."/>
        </authorList>
    </citation>
    <scope>NUCLEOTIDE SEQUENCE [LARGE SCALE GENOMIC DNA]</scope>
    <source>
        <strain evidence="2 3">SC4-C13</strain>
    </source>
</reference>
<dbReference type="EMBL" id="RQNR01000007">
    <property type="protein sequence ID" value="RQN23564.1"/>
    <property type="molecule type" value="Genomic_DNA"/>
</dbReference>
<protein>
    <submittedName>
        <fullName evidence="2">Uncharacterized protein</fullName>
    </submittedName>
</protein>
<keyword evidence="1" id="KW-0812">Transmembrane</keyword>